<protein>
    <recommendedName>
        <fullName evidence="11">ComEC family competence protein</fullName>
    </recommendedName>
</protein>
<evidence type="ECO:0000256" key="5">
    <source>
        <dbReference type="ARBA" id="ARBA00023136"/>
    </source>
</evidence>
<feature type="domain" description="DUF4131" evidence="8">
    <location>
        <begin position="34"/>
        <end position="192"/>
    </location>
</feature>
<dbReference type="EMBL" id="MTCZ01000050">
    <property type="protein sequence ID" value="OWP84164.1"/>
    <property type="molecule type" value="Genomic_DNA"/>
</dbReference>
<keyword evidence="4 6" id="KW-1133">Transmembrane helix</keyword>
<dbReference type="PANTHER" id="PTHR30619:SF1">
    <property type="entry name" value="RECOMBINATION PROTEIN 2"/>
    <property type="match status" value="1"/>
</dbReference>
<dbReference type="InterPro" id="IPR052159">
    <property type="entry name" value="Competence_DNA_uptake"/>
</dbReference>
<dbReference type="RefSeq" id="WP_088392291.1">
    <property type="nucleotide sequence ID" value="NZ_MTCZ01000050.1"/>
</dbReference>
<keyword evidence="2" id="KW-1003">Cell membrane</keyword>
<evidence type="ECO:0000256" key="6">
    <source>
        <dbReference type="SAM" id="Phobius"/>
    </source>
</evidence>
<dbReference type="Pfam" id="PF03772">
    <property type="entry name" value="Competence"/>
    <property type="match status" value="1"/>
</dbReference>
<dbReference type="Proteomes" id="UP000197768">
    <property type="component" value="Unassembled WGS sequence"/>
</dbReference>
<feature type="transmembrane region" description="Helical" evidence="6">
    <location>
        <begin position="7"/>
        <end position="25"/>
    </location>
</feature>
<evidence type="ECO:0000256" key="1">
    <source>
        <dbReference type="ARBA" id="ARBA00004651"/>
    </source>
</evidence>
<evidence type="ECO:0000256" key="2">
    <source>
        <dbReference type="ARBA" id="ARBA00022475"/>
    </source>
</evidence>
<feature type="transmembrane region" description="Helical" evidence="6">
    <location>
        <begin position="331"/>
        <end position="352"/>
    </location>
</feature>
<feature type="transmembrane region" description="Helical" evidence="6">
    <location>
        <begin position="384"/>
        <end position="410"/>
    </location>
</feature>
<dbReference type="PANTHER" id="PTHR30619">
    <property type="entry name" value="DNA INTERNALIZATION/COMPETENCE PROTEIN COMEC/REC2"/>
    <property type="match status" value="1"/>
</dbReference>
<dbReference type="InterPro" id="IPR004477">
    <property type="entry name" value="ComEC_N"/>
</dbReference>
<feature type="transmembrane region" description="Helical" evidence="6">
    <location>
        <begin position="507"/>
        <end position="526"/>
    </location>
</feature>
<feature type="transmembrane region" description="Helical" evidence="6">
    <location>
        <begin position="255"/>
        <end position="281"/>
    </location>
</feature>
<feature type="transmembrane region" description="Helical" evidence="6">
    <location>
        <begin position="422"/>
        <end position="445"/>
    </location>
</feature>
<proteinExistence type="predicted"/>
<evidence type="ECO:0008006" key="11">
    <source>
        <dbReference type="Google" id="ProtNLM"/>
    </source>
</evidence>
<comment type="subcellular location">
    <subcellularLocation>
        <location evidence="1">Cell membrane</location>
        <topology evidence="1">Multi-pass membrane protein</topology>
    </subcellularLocation>
</comment>
<organism evidence="9 10">
    <name type="scientific">Flavobacterium davisii</name>
    <dbReference type="NCBI Taxonomy" id="2906077"/>
    <lineage>
        <taxon>Bacteria</taxon>
        <taxon>Pseudomonadati</taxon>
        <taxon>Bacteroidota</taxon>
        <taxon>Flavobacteriia</taxon>
        <taxon>Flavobacteriales</taxon>
        <taxon>Flavobacteriaceae</taxon>
        <taxon>Flavobacterium</taxon>
    </lineage>
</organism>
<keyword evidence="5 6" id="KW-0472">Membrane</keyword>
<gene>
    <name evidence="9" type="ORF">BWK59_06715</name>
</gene>
<evidence type="ECO:0000259" key="8">
    <source>
        <dbReference type="Pfam" id="PF13567"/>
    </source>
</evidence>
<feature type="domain" description="ComEC/Rec2-related protein" evidence="7">
    <location>
        <begin position="234"/>
        <end position="504"/>
    </location>
</feature>
<comment type="caution">
    <text evidence="9">The sequence shown here is derived from an EMBL/GenBank/DDBJ whole genome shotgun (WGS) entry which is preliminary data.</text>
</comment>
<name>A0A246GKP5_9FLAO</name>
<dbReference type="AlphaFoldDB" id="A0A246GKP5"/>
<evidence type="ECO:0000256" key="4">
    <source>
        <dbReference type="ARBA" id="ARBA00022989"/>
    </source>
</evidence>
<feature type="transmembrane region" description="Helical" evidence="6">
    <location>
        <begin position="483"/>
        <end position="501"/>
    </location>
</feature>
<evidence type="ECO:0000313" key="10">
    <source>
        <dbReference type="Proteomes" id="UP000197768"/>
    </source>
</evidence>
<accession>A0A246GKP5</accession>
<evidence type="ECO:0000259" key="7">
    <source>
        <dbReference type="Pfam" id="PF03772"/>
    </source>
</evidence>
<feature type="transmembrane region" description="Helical" evidence="6">
    <location>
        <begin position="58"/>
        <end position="78"/>
    </location>
</feature>
<dbReference type="InterPro" id="IPR025405">
    <property type="entry name" value="DUF4131"/>
</dbReference>
<evidence type="ECO:0000256" key="3">
    <source>
        <dbReference type="ARBA" id="ARBA00022692"/>
    </source>
</evidence>
<dbReference type="GO" id="GO:0005886">
    <property type="term" value="C:plasma membrane"/>
    <property type="evidence" value="ECO:0007669"/>
    <property type="project" value="UniProtKB-SubCell"/>
</dbReference>
<dbReference type="NCBIfam" id="TIGR00360">
    <property type="entry name" value="ComEC_N-term"/>
    <property type="match status" value="1"/>
</dbReference>
<feature type="transmembrane region" description="Helical" evidence="6">
    <location>
        <begin position="288"/>
        <end position="311"/>
    </location>
</feature>
<feature type="transmembrane region" description="Helical" evidence="6">
    <location>
        <begin position="451"/>
        <end position="471"/>
    </location>
</feature>
<reference evidence="9 10" key="1">
    <citation type="journal article" date="2017" name="Infect. Genet. Evol.">
        <title>Comparative genome analysis of fish pathogen Flavobacterium columnare reveals extensive sequence diversity within the species.</title>
        <authorList>
            <person name="Kayansamruaj P."/>
            <person name="Dong H.T."/>
            <person name="Hirono I."/>
            <person name="Kondo H."/>
            <person name="Senapin S."/>
            <person name="Rodkhum C."/>
        </authorList>
    </citation>
    <scope>NUCLEOTIDE SEQUENCE [LARGE SCALE GENOMIC DNA]</scope>
    <source>
        <strain evidence="9 10">1215</strain>
    </source>
</reference>
<keyword evidence="3 6" id="KW-0812">Transmembrane</keyword>
<dbReference type="Pfam" id="PF13567">
    <property type="entry name" value="DUF4131"/>
    <property type="match status" value="1"/>
</dbReference>
<feature type="transmembrane region" description="Helical" evidence="6">
    <location>
        <begin position="359"/>
        <end position="378"/>
    </location>
</feature>
<sequence>MKLYQFPLIKSVFWFILGIVLFHFFTFSFFSIIFIWGFLISIGLIFSITFFRKQIGQLGMSILISLIFTISGILISMLHEDTCRSSHFTHYQNWGKKVYIKGIIYERLKSTPNKKRYIVSIQSINQKNNSGKVILNIIKEKQNAIELTIGSVLLMKGVIYPIQTVNNLGQFDYASYLKTKNIYGQLCVKKEDLKSISPPVRSIRYYAALFRDRIINRLQKNGFPEKELAVLTALVIGQQQEVDEHLTRVYQDAGVIHILSVSGLHVGILYLILDFILAVFLRDKRYDLLKLFFVLLGLWGFAFVAGLAASVVRSTVMFSMLAIGVSFKKEINIYNTLAASVFLILIVQPAFLFDIGFQLSYLAVLSIVSMQPIVIGLWSPKNKIVLFFWKLFVVSLVAQIGTLPLSLYYFHQIPGLFFIANLLVIPLLEYIIMPLGVLVVLFAYFNCVVDVFVWILVKIIQLMNFVIKWIASFEEFIWKGIPFTFELMLVSYIISIFLFIWLQKPRFKTIITVCSFLLLFQTILILKKIKDLNEEKLIVFHVPKQRMIAISKRGKTLVYTNNAIGKGRHLEHVLHDYQVQGFNEIFHIDKEQHVFWISGKKVLLVDSNDFVLDKTNVDFLILSNSPKINLERMIRQYRPQMIISDGSNFKSYVKFFKATCLKRKIPFHNTFEKGSCIIE</sequence>
<evidence type="ECO:0000313" key="9">
    <source>
        <dbReference type="EMBL" id="OWP84164.1"/>
    </source>
</evidence>